<sequence length="328" mass="37085">MKLLLNPSHSAIFNLALEEYLMTGFDDEFFMLWTSEPSILIGKHQNTYTEINIPYVALHKIPVVRRMSGGGTVFCDPGNINFTFIENNLTSFADFKKFTAPIISYIQTLGAPAEFSGRNDLVINDQKFSGNAQYRIKNRILHHGTLLFDSQIGSLVNALTPKEEKFTDKSVNSVKARVTNIKAHIKDQDMTIDDLRKGIYAHILEAFEGSSFMELSKEDIAAVEALVKSKYATWDWNYGESPKYDYNNIRKFKGGMVELGLTVQKGIIRQLAIHGDYFSTKDTSELCSKLEGIRHEKSAILRALENLDFNAYLQGISADEFSTFMTEI</sequence>
<dbReference type="Gene3D" id="3.30.930.10">
    <property type="entry name" value="Bira Bifunctional Protein, Domain 2"/>
    <property type="match status" value="1"/>
</dbReference>
<dbReference type="EC" id="6.3.1.20" evidence="3"/>
<comment type="pathway">
    <text evidence="1">Protein modification; protein lipoylation via exogenous pathway; protein N(6)-(lipoyl)lysine from lipoate: step 2/2.</text>
</comment>
<dbReference type="Pfam" id="PF21948">
    <property type="entry name" value="LplA-B_cat"/>
    <property type="match status" value="1"/>
</dbReference>
<dbReference type="PROSITE" id="PS51733">
    <property type="entry name" value="BPL_LPL_CATALYTIC"/>
    <property type="match status" value="1"/>
</dbReference>
<evidence type="ECO:0000256" key="5">
    <source>
        <dbReference type="ARBA" id="ARBA00022741"/>
    </source>
</evidence>
<keyword evidence="5" id="KW-0547">Nucleotide-binding</keyword>
<name>A0ABT6NCQ2_9FIRM</name>
<organism evidence="9 10">
    <name type="scientific">Fusibacter bizertensis</name>
    <dbReference type="NCBI Taxonomy" id="1488331"/>
    <lineage>
        <taxon>Bacteria</taxon>
        <taxon>Bacillati</taxon>
        <taxon>Bacillota</taxon>
        <taxon>Clostridia</taxon>
        <taxon>Eubacteriales</taxon>
        <taxon>Eubacteriales Family XII. Incertae Sedis</taxon>
        <taxon>Fusibacter</taxon>
    </lineage>
</organism>
<dbReference type="CDD" id="cd16443">
    <property type="entry name" value="LplA"/>
    <property type="match status" value="1"/>
</dbReference>
<comment type="pathway">
    <text evidence="2">Protein modification; protein lipoylation via exogenous pathway; protein N(6)-(lipoyl)lysine from lipoate: step 1/2.</text>
</comment>
<dbReference type="InterPro" id="IPR045864">
    <property type="entry name" value="aa-tRNA-synth_II/BPL/LPL"/>
</dbReference>
<keyword evidence="6" id="KW-0067">ATP-binding</keyword>
<evidence type="ECO:0000256" key="3">
    <source>
        <dbReference type="ARBA" id="ARBA00012367"/>
    </source>
</evidence>
<evidence type="ECO:0000256" key="4">
    <source>
        <dbReference type="ARBA" id="ARBA00022598"/>
    </source>
</evidence>
<evidence type="ECO:0000256" key="2">
    <source>
        <dbReference type="ARBA" id="ARBA00005124"/>
    </source>
</evidence>
<dbReference type="InterPro" id="IPR019491">
    <property type="entry name" value="Lipoate_protein_ligase_C"/>
</dbReference>
<comment type="catalytic activity">
    <reaction evidence="7">
        <text>L-lysyl-[lipoyl-carrier protein] + (R)-lipoate + ATP = N(6)-[(R)-lipoyl]-L-lysyl-[lipoyl-carrier protein] + AMP + diphosphate + H(+)</text>
        <dbReference type="Rhea" id="RHEA:49288"/>
        <dbReference type="Rhea" id="RHEA-COMP:10500"/>
        <dbReference type="Rhea" id="RHEA-COMP:10502"/>
        <dbReference type="ChEBI" id="CHEBI:15378"/>
        <dbReference type="ChEBI" id="CHEBI:29969"/>
        <dbReference type="ChEBI" id="CHEBI:30616"/>
        <dbReference type="ChEBI" id="CHEBI:33019"/>
        <dbReference type="ChEBI" id="CHEBI:83088"/>
        <dbReference type="ChEBI" id="CHEBI:83099"/>
        <dbReference type="ChEBI" id="CHEBI:456215"/>
        <dbReference type="EC" id="6.3.1.20"/>
    </reaction>
</comment>
<dbReference type="NCBIfam" id="TIGR00545">
    <property type="entry name" value="lipoyltrans"/>
    <property type="match status" value="1"/>
</dbReference>
<evidence type="ECO:0000256" key="1">
    <source>
        <dbReference type="ARBA" id="ARBA00005085"/>
    </source>
</evidence>
<dbReference type="Pfam" id="PF10437">
    <property type="entry name" value="Lip_prot_lig_C"/>
    <property type="match status" value="1"/>
</dbReference>
<dbReference type="InterPro" id="IPR004562">
    <property type="entry name" value="LipoylTrfase_LipoateP_Ligase"/>
</dbReference>
<dbReference type="SUPFAM" id="SSF82649">
    <property type="entry name" value="SufE/NifU"/>
    <property type="match status" value="1"/>
</dbReference>
<dbReference type="PANTHER" id="PTHR12561:SF3">
    <property type="entry name" value="LIPOYLTRANSFERASE 1, MITOCHONDRIAL"/>
    <property type="match status" value="1"/>
</dbReference>
<evidence type="ECO:0000256" key="7">
    <source>
        <dbReference type="ARBA" id="ARBA00048037"/>
    </source>
</evidence>
<proteinExistence type="predicted"/>
<comment type="caution">
    <text evidence="9">The sequence shown here is derived from an EMBL/GenBank/DDBJ whole genome shotgun (WGS) entry which is preliminary data.</text>
</comment>
<evidence type="ECO:0000259" key="8">
    <source>
        <dbReference type="PROSITE" id="PS51733"/>
    </source>
</evidence>
<reference evidence="9 10" key="1">
    <citation type="submission" date="2023-04" db="EMBL/GenBank/DDBJ databases">
        <title>Fusibacter bizertensis strain WBS, isolated from littoral bottom sediments of the Arctic seas - biochemical and genomic analysis.</title>
        <authorList>
            <person name="Brioukhanov A.L."/>
        </authorList>
    </citation>
    <scope>NUCLEOTIDE SEQUENCE [LARGE SCALE GENOMIC DNA]</scope>
    <source>
        <strain evidence="9 10">WBS</strain>
    </source>
</reference>
<dbReference type="InterPro" id="IPR004143">
    <property type="entry name" value="BPL_LPL_catalytic"/>
</dbReference>
<protein>
    <recommendedName>
        <fullName evidence="3">lipoate--protein ligase</fullName>
        <ecNumber evidence="3">6.3.1.20</ecNumber>
    </recommendedName>
</protein>
<evidence type="ECO:0000313" key="10">
    <source>
        <dbReference type="Proteomes" id="UP001158045"/>
    </source>
</evidence>
<evidence type="ECO:0000313" key="9">
    <source>
        <dbReference type="EMBL" id="MDH8678203.1"/>
    </source>
</evidence>
<keyword evidence="10" id="KW-1185">Reference proteome</keyword>
<dbReference type="GO" id="GO:0016979">
    <property type="term" value="F:lipoate-protein ligase activity"/>
    <property type="evidence" value="ECO:0007669"/>
    <property type="project" value="UniProtKB-EC"/>
</dbReference>
<dbReference type="SUPFAM" id="SSF55681">
    <property type="entry name" value="Class II aaRS and biotin synthetases"/>
    <property type="match status" value="1"/>
</dbReference>
<dbReference type="EMBL" id="JARYZI010000004">
    <property type="protein sequence ID" value="MDH8678203.1"/>
    <property type="molecule type" value="Genomic_DNA"/>
</dbReference>
<accession>A0ABT6NCQ2</accession>
<keyword evidence="4 9" id="KW-0436">Ligase</keyword>
<dbReference type="RefSeq" id="WP_281094030.1">
    <property type="nucleotide sequence ID" value="NZ_JARYZI010000004.1"/>
</dbReference>
<dbReference type="Proteomes" id="UP001158045">
    <property type="component" value="Unassembled WGS sequence"/>
</dbReference>
<gene>
    <name evidence="9" type="ORF">QE109_08595</name>
</gene>
<feature type="domain" description="BPL/LPL catalytic" evidence="8">
    <location>
        <begin position="24"/>
        <end position="211"/>
    </location>
</feature>
<evidence type="ECO:0000256" key="6">
    <source>
        <dbReference type="ARBA" id="ARBA00022840"/>
    </source>
</evidence>
<dbReference type="PANTHER" id="PTHR12561">
    <property type="entry name" value="LIPOATE-PROTEIN LIGASE"/>
    <property type="match status" value="1"/>
</dbReference>
<dbReference type="Gene3D" id="3.30.390.50">
    <property type="entry name" value="CO dehydrogenase flavoprotein, C-terminal domain"/>
    <property type="match status" value="1"/>
</dbReference>